<proteinExistence type="inferred from homology"/>
<keyword evidence="3" id="KW-0812">Transmembrane</keyword>
<evidence type="ECO:0000256" key="1">
    <source>
        <dbReference type="ARBA" id="ARBA00004434"/>
    </source>
</evidence>
<comment type="subunit">
    <text evidence="8">Component of the mitochondrial contact site and cristae organizing system (MICOS) complex.</text>
</comment>
<protein>
    <recommendedName>
        <fullName evidence="8">MICOS complex subunit MIC13</fullName>
    </recommendedName>
</protein>
<dbReference type="GO" id="GO:0044284">
    <property type="term" value="C:mitochondrial crista junction"/>
    <property type="evidence" value="ECO:0007669"/>
    <property type="project" value="TreeGrafter"/>
</dbReference>
<evidence type="ECO:0000313" key="10">
    <source>
        <dbReference type="EMBL" id="KRT83760.1"/>
    </source>
</evidence>
<evidence type="ECO:0000256" key="2">
    <source>
        <dbReference type="ARBA" id="ARBA00006771"/>
    </source>
</evidence>
<comment type="subcellular location">
    <subcellularLocation>
        <location evidence="1 8">Mitochondrion inner membrane</location>
        <topology evidence="1 8">Single-pass membrane protein</topology>
    </subcellularLocation>
</comment>
<feature type="region of interest" description="Disordered" evidence="9">
    <location>
        <begin position="117"/>
        <end position="136"/>
    </location>
</feature>
<dbReference type="GO" id="GO:0061617">
    <property type="term" value="C:MICOS complex"/>
    <property type="evidence" value="ECO:0007669"/>
    <property type="project" value="UniProtKB-UniRule"/>
</dbReference>
<comment type="function">
    <text evidence="8">Component of the MICOS complex, a large protein complex of the mitochondrial inner membrane that plays crucial roles in the maintenance of crista junctions, inner membrane architecture, and formation of contact sites to the outer membrane.</text>
</comment>
<dbReference type="OrthoDB" id="5948578at2759"/>
<evidence type="ECO:0000256" key="9">
    <source>
        <dbReference type="SAM" id="MobiDB-lite"/>
    </source>
</evidence>
<reference evidence="10 11" key="1">
    <citation type="submission" date="2015-09" db="EMBL/GenBank/DDBJ databases">
        <title>Draft genome of the scarab beetle Oryctes borbonicus.</title>
        <authorList>
            <person name="Meyer J.M."/>
            <person name="Markov G.V."/>
            <person name="Baskaran P."/>
            <person name="Herrmann M."/>
            <person name="Sommer R.J."/>
            <person name="Roedelsperger C."/>
        </authorList>
    </citation>
    <scope>NUCLEOTIDE SEQUENCE [LARGE SCALE GENOMIC DNA]</scope>
    <source>
        <strain evidence="10">OB123</strain>
        <tissue evidence="10">Whole animal</tissue>
    </source>
</reference>
<dbReference type="Pfam" id="PF15884">
    <property type="entry name" value="QIL1"/>
    <property type="match status" value="1"/>
</dbReference>
<sequence length="136" mass="15141">MFKFAVKVGIAGGAVYYLADQGVWKDSKETTKLYEKINETLKPYMQEARAQIPIEIPELPSTNRVSYLTKQYWNQGVTATFRFLGDFPTYVSDWTSKGINAAKSNEEIKKFIDSFSSAPPPAAIAPQAPNEAAKPN</sequence>
<dbReference type="InterPro" id="IPR026769">
    <property type="entry name" value="Mic13"/>
</dbReference>
<keyword evidence="11" id="KW-1185">Reference proteome</keyword>
<accession>A0A0T6B8U9</accession>
<evidence type="ECO:0000256" key="5">
    <source>
        <dbReference type="ARBA" id="ARBA00022989"/>
    </source>
</evidence>
<comment type="similarity">
    <text evidence="2 8">Belongs to the MICOS complex subunit Mic13 family.</text>
</comment>
<feature type="compositionally biased region" description="Low complexity" evidence="9">
    <location>
        <begin position="124"/>
        <end position="136"/>
    </location>
</feature>
<dbReference type="AlphaFoldDB" id="A0A0T6B8U9"/>
<evidence type="ECO:0000256" key="6">
    <source>
        <dbReference type="ARBA" id="ARBA00023128"/>
    </source>
</evidence>
<keyword evidence="6 8" id="KW-0496">Mitochondrion</keyword>
<dbReference type="GO" id="GO:0042407">
    <property type="term" value="P:cristae formation"/>
    <property type="evidence" value="ECO:0007669"/>
    <property type="project" value="TreeGrafter"/>
</dbReference>
<keyword evidence="4 8" id="KW-0999">Mitochondrion inner membrane</keyword>
<evidence type="ECO:0000256" key="8">
    <source>
        <dbReference type="RuleBase" id="RU363009"/>
    </source>
</evidence>
<organism evidence="10 11">
    <name type="scientific">Oryctes borbonicus</name>
    <dbReference type="NCBI Taxonomy" id="1629725"/>
    <lineage>
        <taxon>Eukaryota</taxon>
        <taxon>Metazoa</taxon>
        <taxon>Ecdysozoa</taxon>
        <taxon>Arthropoda</taxon>
        <taxon>Hexapoda</taxon>
        <taxon>Insecta</taxon>
        <taxon>Pterygota</taxon>
        <taxon>Neoptera</taxon>
        <taxon>Endopterygota</taxon>
        <taxon>Coleoptera</taxon>
        <taxon>Polyphaga</taxon>
        <taxon>Scarabaeiformia</taxon>
        <taxon>Scarabaeidae</taxon>
        <taxon>Dynastinae</taxon>
        <taxon>Oryctes</taxon>
    </lineage>
</organism>
<keyword evidence="5" id="KW-1133">Transmembrane helix</keyword>
<dbReference type="EMBL" id="LJIG01009098">
    <property type="protein sequence ID" value="KRT83760.1"/>
    <property type="molecule type" value="Genomic_DNA"/>
</dbReference>
<dbReference type="PANTHER" id="PTHR31816">
    <property type="entry name" value="MICOS COMPLEX SUBUNIT MIC13"/>
    <property type="match status" value="1"/>
</dbReference>
<evidence type="ECO:0000256" key="4">
    <source>
        <dbReference type="ARBA" id="ARBA00022792"/>
    </source>
</evidence>
<evidence type="ECO:0000313" key="11">
    <source>
        <dbReference type="Proteomes" id="UP000051574"/>
    </source>
</evidence>
<keyword evidence="7" id="KW-0472">Membrane</keyword>
<evidence type="ECO:0000256" key="7">
    <source>
        <dbReference type="ARBA" id="ARBA00023136"/>
    </source>
</evidence>
<comment type="caution">
    <text evidence="10">The sequence shown here is derived from an EMBL/GenBank/DDBJ whole genome shotgun (WGS) entry which is preliminary data.</text>
</comment>
<gene>
    <name evidence="10" type="ORF">AMK59_4415</name>
</gene>
<evidence type="ECO:0000256" key="3">
    <source>
        <dbReference type="ARBA" id="ARBA00022692"/>
    </source>
</evidence>
<name>A0A0T6B8U9_9SCAR</name>
<dbReference type="Proteomes" id="UP000051574">
    <property type="component" value="Unassembled WGS sequence"/>
</dbReference>
<dbReference type="PANTHER" id="PTHR31816:SF3">
    <property type="entry name" value="MICOS COMPLEX SUBUNIT MIC13"/>
    <property type="match status" value="1"/>
</dbReference>